<keyword evidence="2" id="KW-1185">Reference proteome</keyword>
<name>A0A225DE77_9BACT</name>
<accession>A0A225DE77</accession>
<dbReference type="Proteomes" id="UP000214646">
    <property type="component" value="Unassembled WGS sequence"/>
</dbReference>
<protein>
    <submittedName>
        <fullName evidence="1">Uncharacterized protein</fullName>
    </submittedName>
</protein>
<dbReference type="RefSeq" id="WP_088258651.1">
    <property type="nucleotide sequence ID" value="NZ_NIDE01000017.1"/>
</dbReference>
<reference evidence="2" key="1">
    <citation type="submission" date="2017-06" db="EMBL/GenBank/DDBJ databases">
        <title>Genome analysis of Fimbriiglobus ruber SP5, the first member of the order Planctomycetales with confirmed chitinolytic capability.</title>
        <authorList>
            <person name="Ravin N.V."/>
            <person name="Rakitin A.L."/>
            <person name="Ivanova A.A."/>
            <person name="Beletsky A.V."/>
            <person name="Kulichevskaya I.S."/>
            <person name="Mardanov A.V."/>
            <person name="Dedysh S.N."/>
        </authorList>
    </citation>
    <scope>NUCLEOTIDE SEQUENCE [LARGE SCALE GENOMIC DNA]</scope>
    <source>
        <strain evidence="2">SP5</strain>
    </source>
</reference>
<dbReference type="EMBL" id="NIDE01000017">
    <property type="protein sequence ID" value="OWK35449.1"/>
    <property type="molecule type" value="Genomic_DNA"/>
</dbReference>
<proteinExistence type="predicted"/>
<gene>
    <name evidence="1" type="ORF">FRUB_08012</name>
</gene>
<organism evidence="1 2">
    <name type="scientific">Fimbriiglobus ruber</name>
    <dbReference type="NCBI Taxonomy" id="1908690"/>
    <lineage>
        <taxon>Bacteria</taxon>
        <taxon>Pseudomonadati</taxon>
        <taxon>Planctomycetota</taxon>
        <taxon>Planctomycetia</taxon>
        <taxon>Gemmatales</taxon>
        <taxon>Gemmataceae</taxon>
        <taxon>Fimbriiglobus</taxon>
    </lineage>
</organism>
<sequence>MFKHQAIFSAELVTKWNAGQHAEVRNVIRGLKNKAQAAYIAARVAILLGQDEAWSFIDFMDPNN</sequence>
<dbReference type="AlphaFoldDB" id="A0A225DE77"/>
<comment type="caution">
    <text evidence="1">The sequence shown here is derived from an EMBL/GenBank/DDBJ whole genome shotgun (WGS) entry which is preliminary data.</text>
</comment>
<evidence type="ECO:0000313" key="2">
    <source>
        <dbReference type="Proteomes" id="UP000214646"/>
    </source>
</evidence>
<evidence type="ECO:0000313" key="1">
    <source>
        <dbReference type="EMBL" id="OWK35449.1"/>
    </source>
</evidence>